<sequence>MLISKIPSGIYKLSRETVLIAELPLAFTTRTNWRGSFPRDVLLTFSCQHRLSEPVFSTISTPLKALSDSPRSSKKLKVTESAKEKALHAIGGAISTETQGVKFLEPNTMSMLNTMPEQGVHYLN</sequence>
<evidence type="ECO:0000259" key="1">
    <source>
        <dbReference type="Pfam" id="PF17842"/>
    </source>
</evidence>
<organism evidence="2">
    <name type="scientific">Fagus sylvatica</name>
    <name type="common">Beechnut</name>
    <dbReference type="NCBI Taxonomy" id="28930"/>
    <lineage>
        <taxon>Eukaryota</taxon>
        <taxon>Viridiplantae</taxon>
        <taxon>Streptophyta</taxon>
        <taxon>Embryophyta</taxon>
        <taxon>Tracheophyta</taxon>
        <taxon>Spermatophyta</taxon>
        <taxon>Magnoliopsida</taxon>
        <taxon>eudicotyledons</taxon>
        <taxon>Gunneridae</taxon>
        <taxon>Pentapetalae</taxon>
        <taxon>rosids</taxon>
        <taxon>fabids</taxon>
        <taxon>Fagales</taxon>
        <taxon>Fagaceae</taxon>
        <taxon>Fagus</taxon>
    </lineage>
</organism>
<evidence type="ECO:0000313" key="2">
    <source>
        <dbReference type="EMBL" id="SPD30659.1"/>
    </source>
</evidence>
<dbReference type="AlphaFoldDB" id="A0A2N9J2J5"/>
<accession>A0A2N9J2J5</accession>
<dbReference type="Pfam" id="PF17842">
    <property type="entry name" value="dsRBD2"/>
    <property type="match status" value="1"/>
</dbReference>
<name>A0A2N9J2J5_FAGSY</name>
<dbReference type="InterPro" id="IPR040870">
    <property type="entry name" value="HEN1_dsRBD2"/>
</dbReference>
<feature type="domain" description="HEN1 double-stranded RNA binding" evidence="1">
    <location>
        <begin position="7"/>
        <end position="95"/>
    </location>
</feature>
<reference evidence="2" key="1">
    <citation type="submission" date="2018-02" db="EMBL/GenBank/DDBJ databases">
        <authorList>
            <person name="Cohen D.B."/>
            <person name="Kent A.D."/>
        </authorList>
    </citation>
    <scope>NUCLEOTIDE SEQUENCE</scope>
</reference>
<protein>
    <recommendedName>
        <fullName evidence="1">HEN1 double-stranded RNA binding domain-containing protein</fullName>
    </recommendedName>
</protein>
<gene>
    <name evidence="2" type="ORF">FSB_LOCUS58541</name>
</gene>
<proteinExistence type="predicted"/>
<dbReference type="EMBL" id="OIVN01006326">
    <property type="protein sequence ID" value="SPD30659.1"/>
    <property type="molecule type" value="Genomic_DNA"/>
</dbReference>